<evidence type="ECO:0000256" key="1">
    <source>
        <dbReference type="SAM" id="SignalP"/>
    </source>
</evidence>
<accession>A0A0P0GLJ1</accession>
<dbReference type="InterPro" id="IPR024361">
    <property type="entry name" value="BACON"/>
</dbReference>
<proteinExistence type="predicted"/>
<feature type="signal peptide" evidence="1">
    <location>
        <begin position="1"/>
        <end position="22"/>
    </location>
</feature>
<evidence type="ECO:0000313" key="4">
    <source>
        <dbReference type="Proteomes" id="UP000061809"/>
    </source>
</evidence>
<evidence type="ECO:0000259" key="2">
    <source>
        <dbReference type="Pfam" id="PF13004"/>
    </source>
</evidence>
<dbReference type="InterPro" id="IPR013783">
    <property type="entry name" value="Ig-like_fold"/>
</dbReference>
<evidence type="ECO:0000313" key="3">
    <source>
        <dbReference type="EMBL" id="ALJ58927.1"/>
    </source>
</evidence>
<protein>
    <recommendedName>
        <fullName evidence="2">BACON domain-containing protein</fullName>
    </recommendedName>
</protein>
<reference evidence="3 4" key="1">
    <citation type="journal article" date="2015" name="Science">
        <title>Genetic determinants of in vivo fitness and diet responsiveness in multiple human gut Bacteroides.</title>
        <authorList>
            <person name="Wu M."/>
            <person name="McNulty N.P."/>
            <person name="Rodionov D.A."/>
            <person name="Khoroshkin M.S."/>
            <person name="Griffin N.W."/>
            <person name="Cheng J."/>
            <person name="Latreille P."/>
            <person name="Kerstetter R.A."/>
            <person name="Terrapon N."/>
            <person name="Henrissat B."/>
            <person name="Osterman A.L."/>
            <person name="Gordon J.I."/>
        </authorList>
    </citation>
    <scope>NUCLEOTIDE SEQUENCE [LARGE SCALE GENOMIC DNA]</scope>
    <source>
        <strain evidence="3 4">WH2</strain>
    </source>
</reference>
<name>A0A0P0GLJ1_9BACE</name>
<dbReference type="Gene3D" id="2.60.40.10">
    <property type="entry name" value="Immunoglobulins"/>
    <property type="match status" value="2"/>
</dbReference>
<keyword evidence="1" id="KW-0732">Signal</keyword>
<dbReference type="RefSeq" id="WP_029427868.1">
    <property type="nucleotide sequence ID" value="NZ_CP012801.1"/>
</dbReference>
<organism evidence="3 4">
    <name type="scientific">Bacteroides cellulosilyticus</name>
    <dbReference type="NCBI Taxonomy" id="246787"/>
    <lineage>
        <taxon>Bacteria</taxon>
        <taxon>Pseudomonadati</taxon>
        <taxon>Bacteroidota</taxon>
        <taxon>Bacteroidia</taxon>
        <taxon>Bacteroidales</taxon>
        <taxon>Bacteroidaceae</taxon>
        <taxon>Bacteroides</taxon>
    </lineage>
</organism>
<dbReference type="EMBL" id="CP012801">
    <property type="protein sequence ID" value="ALJ58927.1"/>
    <property type="molecule type" value="Genomic_DNA"/>
</dbReference>
<sequence length="369" mass="40548">MKKINILWMLIGYLFLVTSCSDDDDSAVASLQVIKSDVSFTAIATTGTIEVQSNSAITAVSNQDWCTVTVNGNVVTVAVPTYTGLVGRNAVVEISNTLDSKVRVPVSQAGGVWYVNGDDLYGLSDEESTITIPVKSDYDYTVDMPAWITGEKVKEGYNFTLTENTTGNARKGTVIFKSQKGTKEITFVQFGVNDIAGTYEATYSTFGEGDDWVSETVKIELLQDEENEAVFYADGLSSIRGVVLPLKFDGETYQLSALNGQYLGFIESQKWYLYTIVRSEAGYVHADTSLSYPAIAELDVDDEELMPFFPFKDKKGFSFTGETGTIKSFIDAIGVYVFASKSPTFGNNNNLGYYDIFKDLSIKKIKADH</sequence>
<dbReference type="Proteomes" id="UP000061809">
    <property type="component" value="Chromosome"/>
</dbReference>
<dbReference type="KEGG" id="bcel:BcellWH2_01674"/>
<dbReference type="PATRIC" id="fig|246787.4.peg.1723"/>
<dbReference type="Pfam" id="PF13004">
    <property type="entry name" value="BACON"/>
    <property type="match status" value="2"/>
</dbReference>
<feature type="domain" description="BACON" evidence="2">
    <location>
        <begin position="59"/>
        <end position="109"/>
    </location>
</feature>
<gene>
    <name evidence="3" type="ORF">BcellWH2_01674</name>
</gene>
<feature type="chain" id="PRO_5006047827" description="BACON domain-containing protein" evidence="1">
    <location>
        <begin position="23"/>
        <end position="369"/>
    </location>
</feature>
<dbReference type="AlphaFoldDB" id="A0A0P0GLJ1"/>
<dbReference type="CDD" id="cd14948">
    <property type="entry name" value="BACON"/>
    <property type="match status" value="1"/>
</dbReference>
<dbReference type="PROSITE" id="PS51257">
    <property type="entry name" value="PROKAR_LIPOPROTEIN"/>
    <property type="match status" value="1"/>
</dbReference>
<feature type="domain" description="BACON" evidence="2">
    <location>
        <begin position="156"/>
        <end position="188"/>
    </location>
</feature>